<evidence type="ECO:0000259" key="7">
    <source>
        <dbReference type="PROSITE" id="PS51390"/>
    </source>
</evidence>
<feature type="compositionally biased region" description="Basic and acidic residues" evidence="3">
    <location>
        <begin position="1331"/>
        <end position="1342"/>
    </location>
</feature>
<dbReference type="PANTHER" id="PTHR22906">
    <property type="entry name" value="PROPERDIN"/>
    <property type="match status" value="1"/>
</dbReference>
<organism evidence="8 9">
    <name type="scientific">Porites evermanni</name>
    <dbReference type="NCBI Taxonomy" id="104178"/>
    <lineage>
        <taxon>Eukaryota</taxon>
        <taxon>Metazoa</taxon>
        <taxon>Cnidaria</taxon>
        <taxon>Anthozoa</taxon>
        <taxon>Hexacorallia</taxon>
        <taxon>Scleractinia</taxon>
        <taxon>Fungiina</taxon>
        <taxon>Poritidae</taxon>
        <taxon>Porites</taxon>
    </lineage>
</organism>
<dbReference type="SUPFAM" id="SSF48726">
    <property type="entry name" value="Immunoglobulin"/>
    <property type="match status" value="1"/>
</dbReference>
<dbReference type="InterPro" id="IPR007110">
    <property type="entry name" value="Ig-like_dom"/>
</dbReference>
<dbReference type="PROSITE" id="PS50092">
    <property type="entry name" value="TSP1"/>
    <property type="match status" value="15"/>
</dbReference>
<comment type="caution">
    <text evidence="8">The sequence shown here is derived from an EMBL/GenBank/DDBJ whole genome shotgun (WGS) entry which is preliminary data.</text>
</comment>
<feature type="domain" description="VWFA" evidence="5">
    <location>
        <begin position="108"/>
        <end position="291"/>
    </location>
</feature>
<dbReference type="PROSITE" id="PS50835">
    <property type="entry name" value="IG_LIKE"/>
    <property type="match status" value="1"/>
</dbReference>
<evidence type="ECO:0000256" key="2">
    <source>
        <dbReference type="ARBA" id="ARBA00023157"/>
    </source>
</evidence>
<dbReference type="InterPro" id="IPR036383">
    <property type="entry name" value="TSP1_rpt_sf"/>
</dbReference>
<accession>A0ABN8PSJ0</accession>
<gene>
    <name evidence="8" type="ORF">PEVE_00045068</name>
</gene>
<evidence type="ECO:0000313" key="9">
    <source>
        <dbReference type="Proteomes" id="UP001159427"/>
    </source>
</evidence>
<evidence type="ECO:0000256" key="1">
    <source>
        <dbReference type="ARBA" id="ARBA00022737"/>
    </source>
</evidence>
<evidence type="ECO:0000259" key="6">
    <source>
        <dbReference type="PROSITE" id="PS50835"/>
    </source>
</evidence>
<dbReference type="SMART" id="SM00408">
    <property type="entry name" value="IGc2"/>
    <property type="match status" value="1"/>
</dbReference>
<feature type="domain" description="Ig-like" evidence="6">
    <location>
        <begin position="1155"/>
        <end position="1238"/>
    </location>
</feature>
<dbReference type="Pfam" id="PF00090">
    <property type="entry name" value="TSP_1"/>
    <property type="match status" value="15"/>
</dbReference>
<dbReference type="SUPFAM" id="SSF53300">
    <property type="entry name" value="vWA-like"/>
    <property type="match status" value="1"/>
</dbReference>
<dbReference type="Gene3D" id="2.60.40.10">
    <property type="entry name" value="Immunoglobulins"/>
    <property type="match status" value="1"/>
</dbReference>
<feature type="region of interest" description="Disordered" evidence="3">
    <location>
        <begin position="433"/>
        <end position="455"/>
    </location>
</feature>
<feature type="domain" description="WAP" evidence="7">
    <location>
        <begin position="41"/>
        <end position="98"/>
    </location>
</feature>
<dbReference type="InterPro" id="IPR052065">
    <property type="entry name" value="Compl_asym_regulator"/>
</dbReference>
<keyword evidence="4" id="KW-0812">Transmembrane</keyword>
<dbReference type="InterPro" id="IPR003598">
    <property type="entry name" value="Ig_sub2"/>
</dbReference>
<evidence type="ECO:0000256" key="3">
    <source>
        <dbReference type="SAM" id="MobiDB-lite"/>
    </source>
</evidence>
<dbReference type="CDD" id="cd01450">
    <property type="entry name" value="vWFA_subfamily_ECM"/>
    <property type="match status" value="1"/>
</dbReference>
<feature type="transmembrane region" description="Helical" evidence="4">
    <location>
        <begin position="21"/>
        <end position="40"/>
    </location>
</feature>
<keyword evidence="4" id="KW-1133">Transmembrane helix</keyword>
<dbReference type="SUPFAM" id="SSF82895">
    <property type="entry name" value="TSP-1 type 1 repeat"/>
    <property type="match status" value="15"/>
</dbReference>
<feature type="compositionally biased region" description="Pro residues" evidence="3">
    <location>
        <begin position="1285"/>
        <end position="1301"/>
    </location>
</feature>
<dbReference type="Pfam" id="PF01391">
    <property type="entry name" value="Collagen"/>
    <property type="match status" value="1"/>
</dbReference>
<dbReference type="PROSITE" id="PS51390">
    <property type="entry name" value="WAP"/>
    <property type="match status" value="1"/>
</dbReference>
<dbReference type="PRINTS" id="PR01705">
    <property type="entry name" value="TSP1REPEAT"/>
</dbReference>
<dbReference type="Pfam" id="PF00092">
    <property type="entry name" value="VWA"/>
    <property type="match status" value="1"/>
</dbReference>
<keyword evidence="9" id="KW-1185">Reference proteome</keyword>
<dbReference type="Proteomes" id="UP001159427">
    <property type="component" value="Unassembled WGS sequence"/>
</dbReference>
<dbReference type="PROSITE" id="PS50234">
    <property type="entry name" value="VWFA"/>
    <property type="match status" value="1"/>
</dbReference>
<evidence type="ECO:0008006" key="10">
    <source>
        <dbReference type="Google" id="ProtNLM"/>
    </source>
</evidence>
<dbReference type="InterPro" id="IPR036465">
    <property type="entry name" value="vWFA_dom_sf"/>
</dbReference>
<keyword evidence="1" id="KW-0677">Repeat</keyword>
<keyword evidence="4" id="KW-0472">Membrane</keyword>
<dbReference type="InterPro" id="IPR000884">
    <property type="entry name" value="TSP1_rpt"/>
</dbReference>
<dbReference type="EMBL" id="CALNXI010000980">
    <property type="protein sequence ID" value="CAH3149901.1"/>
    <property type="molecule type" value="Genomic_DNA"/>
</dbReference>
<dbReference type="InterPro" id="IPR008160">
    <property type="entry name" value="Collagen"/>
</dbReference>
<dbReference type="SMART" id="SM00209">
    <property type="entry name" value="TSP1"/>
    <property type="match status" value="15"/>
</dbReference>
<reference evidence="8 9" key="1">
    <citation type="submission" date="2022-05" db="EMBL/GenBank/DDBJ databases">
        <authorList>
            <consortium name="Genoscope - CEA"/>
            <person name="William W."/>
        </authorList>
    </citation>
    <scope>NUCLEOTIDE SEQUENCE [LARGE SCALE GENOMIC DNA]</scope>
</reference>
<dbReference type="SMART" id="SM00409">
    <property type="entry name" value="IG"/>
    <property type="match status" value="1"/>
</dbReference>
<feature type="region of interest" description="Disordered" evidence="3">
    <location>
        <begin position="1244"/>
        <end position="1307"/>
    </location>
</feature>
<dbReference type="InterPro" id="IPR013783">
    <property type="entry name" value="Ig-like_fold"/>
</dbReference>
<evidence type="ECO:0000256" key="4">
    <source>
        <dbReference type="SAM" id="Phobius"/>
    </source>
</evidence>
<evidence type="ECO:0000259" key="5">
    <source>
        <dbReference type="PROSITE" id="PS50234"/>
    </source>
</evidence>
<dbReference type="InterPro" id="IPR002035">
    <property type="entry name" value="VWF_A"/>
</dbReference>
<keyword evidence="2" id="KW-1015">Disulfide bond</keyword>
<proteinExistence type="predicted"/>
<dbReference type="SMART" id="SM00327">
    <property type="entry name" value="VWA"/>
    <property type="match status" value="1"/>
</dbReference>
<evidence type="ECO:0000313" key="8">
    <source>
        <dbReference type="EMBL" id="CAH3149901.1"/>
    </source>
</evidence>
<sequence length="1373" mass="147044">MISSKRATNISPGTVCRRLKRNMVGLLTIVFILLEIPVIYCYSSVTCPVISSEVISATCNSRTEHLCLSDSECGGSRRSKCCPSSRNGGCSLMCVEPRALEGCPIPLDFAMIVDTSGSISRSNFKKLIKFIQDMLDGFDISEKGTHIAVIGYSTKASVVLRFNDFSGAFLNSANLKRAISKIVHSRGYTYIDKALKLANTDVFSAKGGMRPNVTKVALVMTDGKQTVDDGVLSADILYNAVQPLKDKNVKVLSLGIGKNTNLFDLLTLASTGNDVFLAENFEQLKDLVTDLTQNKCPVHGNWSLWSEWETCSVTCGGGLQRRLRNCDNPPPAFGGDDCSGESEEIRPCNEIPCEVDGNWTDWKAWEKCPVTCGGGIQSRRRTCSNPPPSNGGKDCEGSGVATRSCNELPCPVDGRWSDWKAWAQCSVTCGGGTQGRTRSCTNPSPQHGGKECSGEKDQVRSCNAKPCPIDGRWSQWGLWGSCSLSCGGGIQDRFRACDNPPPAFSGSDCSGSDVQTRYCKENPCPVDGRWSDWDGWSSCSATCGGGIQNRSRTCTNPPPAYGGKDCLGASQELQSCNQNPCPVDGRWSDWGDWSTCSLPCGGGTQERLRTCTNPPPAYGGAQCSEESKEIRSCNSHPCPGDGSWARWKAWSSCSATCAGGTQSRSRTCTNPPPIHGGKYCPGSSEQTQSCNNQPCPVDGNWTEWRAWGPCSLTCGGGSQDRTRSCTNPPPAFGGANCVGKRKEFRVCNNIPCPVDGAWSRWKPWGTCTLQCGGGTQTRNRDCSDPRPAHGGRDCPGRSREFRPCNTQPCPVDGNWTAWRAWGRCSRTCGGGTQQRTRSCTNPPPAFGGAGCTGSRSETRSCNEEPQCPVDGNWSDWNDWSDCPVTCGGGEQKRTRTCTDPPPAFGGEKCPGEGEETRPCNEAPCPIDGQWSDWTNWGDCSVTCGGGKRKRNRTCTNPPPQNGGQKCPGPSEEEDACNEQPCPVDGNWSDWNDWSDCPVTCGGGEQKRTRTCTDPPPAFGGEKCPGEGEETRPCNEAPCPIDGNWSDWNDWSECPVTCGGGVQNRSRTCTNPPPAFGGSSCPGESDKTRPCNEKPCPVDGNWSDWGPWGDCSVTCGGGSQFRSRSCNNPPPAFGGLVCIGESEESRGCNTDFCGRPAAIVRINTSQTLAQIGGKVELTCVSDGDPTPNVTWYRPDGSELVTNTAFDNVVFVDINNNDDFGEYRCKADNGLGAPVERLIRVEAQPGAPIRVVGPPGDPGPKGMKGDKGAPGPPGPEGDRGTAGNPGDPGPKGLPGPRGPPGPPGEIVINFNGSGPDIGPLVYLEEVDLKATEDRKGQMDQEGKMVKQGQADPKVKREMMEVPVNQGNRAFLALKE</sequence>
<dbReference type="Gene3D" id="3.40.50.410">
    <property type="entry name" value="von Willebrand factor, type A domain"/>
    <property type="match status" value="1"/>
</dbReference>
<name>A0ABN8PSJ0_9CNID</name>
<dbReference type="Pfam" id="PF13927">
    <property type="entry name" value="Ig_3"/>
    <property type="match status" value="1"/>
</dbReference>
<protein>
    <recommendedName>
        <fullName evidence="10">Hemicentin-1</fullName>
    </recommendedName>
</protein>
<dbReference type="PANTHER" id="PTHR22906:SF21">
    <property type="entry name" value="SEMA DOMAIN-CONTAINING PROTEIN"/>
    <property type="match status" value="1"/>
</dbReference>
<dbReference type="Gene3D" id="2.20.100.10">
    <property type="entry name" value="Thrombospondin type-1 (TSP1) repeat"/>
    <property type="match status" value="15"/>
</dbReference>
<feature type="region of interest" description="Disordered" evidence="3">
    <location>
        <begin position="1331"/>
        <end position="1360"/>
    </location>
</feature>
<dbReference type="InterPro" id="IPR036179">
    <property type="entry name" value="Ig-like_dom_sf"/>
</dbReference>
<dbReference type="InterPro" id="IPR003599">
    <property type="entry name" value="Ig_sub"/>
</dbReference>
<dbReference type="InterPro" id="IPR008197">
    <property type="entry name" value="WAP_dom"/>
</dbReference>
<feature type="compositionally biased region" description="Polar residues" evidence="3">
    <location>
        <begin position="435"/>
        <end position="445"/>
    </location>
</feature>